<evidence type="ECO:0000313" key="2">
    <source>
        <dbReference type="Proteomes" id="UP001064048"/>
    </source>
</evidence>
<accession>A0ACC0KCQ3</accession>
<sequence length="300" mass="33256">MRQAAMDISTGDNDPCQVMVVVDGKNFLVCTLQKNKNIQVPLDLYFKSEEEESSEGEEEAEDEKPTLVAAAKRKLENSLDSEASKKQKEDSDDDEEAEAEEAEDDDDSSDEAETTLDTSKEEPKVDPSKLSKSARRRLAKKNKKEGKEQPQVNGVDKSKKENQSSKQSLKRRSLNPRKRPKMEKSRKKKKTISGGVSIEDIKVGNGPAAKPGKNVMVYYEGRLKQNNKMFDNCMKGPGFKFRLGAKEVITGWDVGISGMKVGGKRKIICPPNMAYGAKGSPPVIPPNSTLVFEVELKNVK</sequence>
<comment type="caution">
    <text evidence="1">The sequence shown here is derived from an EMBL/GenBank/DDBJ whole genome shotgun (WGS) entry which is preliminary data.</text>
</comment>
<keyword evidence="2" id="KW-1185">Reference proteome</keyword>
<proteinExistence type="predicted"/>
<organism evidence="1 2">
    <name type="scientific">Choristoneura fumiferana</name>
    <name type="common">Spruce budworm moth</name>
    <name type="synonym">Archips fumiferana</name>
    <dbReference type="NCBI Taxonomy" id="7141"/>
    <lineage>
        <taxon>Eukaryota</taxon>
        <taxon>Metazoa</taxon>
        <taxon>Ecdysozoa</taxon>
        <taxon>Arthropoda</taxon>
        <taxon>Hexapoda</taxon>
        <taxon>Insecta</taxon>
        <taxon>Pterygota</taxon>
        <taxon>Neoptera</taxon>
        <taxon>Endopterygota</taxon>
        <taxon>Lepidoptera</taxon>
        <taxon>Glossata</taxon>
        <taxon>Ditrysia</taxon>
        <taxon>Tortricoidea</taxon>
        <taxon>Tortricidae</taxon>
        <taxon>Tortricinae</taxon>
        <taxon>Choristoneura</taxon>
    </lineage>
</organism>
<name>A0ACC0KCQ3_CHOFU</name>
<dbReference type="EMBL" id="CM046121">
    <property type="protein sequence ID" value="KAI8434306.1"/>
    <property type="molecule type" value="Genomic_DNA"/>
</dbReference>
<reference evidence="1 2" key="1">
    <citation type="journal article" date="2022" name="Genome Biol. Evol.">
        <title>The Spruce Budworm Genome: Reconstructing the Evolutionary History of Antifreeze Proteins.</title>
        <authorList>
            <person name="Beliveau C."/>
            <person name="Gagne P."/>
            <person name="Picq S."/>
            <person name="Vernygora O."/>
            <person name="Keeling C.I."/>
            <person name="Pinkney K."/>
            <person name="Doucet D."/>
            <person name="Wen F."/>
            <person name="Johnston J.S."/>
            <person name="Maaroufi H."/>
            <person name="Boyle B."/>
            <person name="Laroche J."/>
            <person name="Dewar K."/>
            <person name="Juretic N."/>
            <person name="Blackburn G."/>
            <person name="Nisole A."/>
            <person name="Brunet B."/>
            <person name="Brandao M."/>
            <person name="Lumley L."/>
            <person name="Duan J."/>
            <person name="Quan G."/>
            <person name="Lucarotti C.J."/>
            <person name="Roe A.D."/>
            <person name="Sperling F.A.H."/>
            <person name="Levesque R.C."/>
            <person name="Cusson M."/>
        </authorList>
    </citation>
    <scope>NUCLEOTIDE SEQUENCE [LARGE SCALE GENOMIC DNA]</scope>
    <source>
        <strain evidence="1">Glfc:IPQL:Cfum</strain>
    </source>
</reference>
<dbReference type="Proteomes" id="UP001064048">
    <property type="component" value="Chromosome 21"/>
</dbReference>
<protein>
    <submittedName>
        <fullName evidence="1">Uncharacterized protein</fullName>
    </submittedName>
</protein>
<evidence type="ECO:0000313" key="1">
    <source>
        <dbReference type="EMBL" id="KAI8434306.1"/>
    </source>
</evidence>
<gene>
    <name evidence="1" type="ORF">MSG28_012388</name>
</gene>